<comment type="cofactor">
    <cofactor evidence="5">
        <name>Fe(2+)</name>
        <dbReference type="ChEBI" id="CHEBI:29033"/>
    </cofactor>
    <text evidence="5">Binds 1 Fe(2+) ion per subunit.</text>
</comment>
<dbReference type="Pfam" id="PF03055">
    <property type="entry name" value="RPE65"/>
    <property type="match status" value="1"/>
</dbReference>
<dbReference type="PANTHER" id="PTHR11802:SF201">
    <property type="entry name" value="CARBOXYPEPTIDASE"/>
    <property type="match status" value="1"/>
</dbReference>
<dbReference type="Proteomes" id="UP001177023">
    <property type="component" value="Unassembled WGS sequence"/>
</dbReference>
<keyword evidence="6" id="KW-1133">Transmembrane helix</keyword>
<sequence>MMALPTKPALHPISYVLLGGFLLFICIGVFNQFLKPGQDVTSDLERYSGYLSVGPAGEHQLHYWLAQSQNDPTKDPLIVWLSGGPGCSSLYKMFSGTGPYIVRMNSSRGVYLEGNPYSLNRNASVLYISAPANFVGFSYSTIVDDNSTNDNKTTSENWQALVQFYTKHPTFRDVDLYLSGDSYGGTFVALFASKILEKMPEYHMNLKGVAIGNGMVDAALERATVIPYLYQHGLIAIQDYQRYLNECCGGQAEGCPTRDTSLRCQKLTDDLKIGSTYGSGIDPYGLHHECKPDWSGDIPTDCDNTWAIAKYLNDPARRRNLGIPPSVQDWKVCRNAQQLNYTKQYPTVLPHVKRALEAGVMLYYGDMDAICNPILGLRFTSQVFEAMHWTSPDYQPYYLENRVAGKSLQNGGYSFATVRVVPMRINHLFENFSDVSDPAEGVRIVWKFKLLIKTYKKHSHNWLSKKKTPTWLSGNFLRNGPGKFKFGNDEVNHWFDGMAYPQRYHFKNGRMHYSAKFLKSHAYLACEEDERLAVSTFATPRSAQTNMTAKPDSGAYNCLVNFLQWPLFSAEPTCFRDALFWIEGQYVNIILVDKRTRKRHPRKFFAPPFFTFHHANPFERDGFLYIDFCLVKNPGNFEGLLLQHMRDGSFSSRNPLFRPFLHRIVIPTDVSGDIEAGIDLAETAASSRGARAIPQADGSVFCIPAKICQHSFELPRYNERFTGLPYRFVYGTTILYAAAERRVPGVVKNDVNTGETLIHYKDDAEQLFGEPVFVPSPSGTAEDDGVILVPVMSANKRQKPIFMILDARSLREICRYVLPVPRIPMGFHAIFVDAAAGDKEN</sequence>
<dbReference type="PRINTS" id="PR00724">
    <property type="entry name" value="CRBOXYPTASEC"/>
</dbReference>
<dbReference type="AlphaFoldDB" id="A0AA36CLC2"/>
<gene>
    <name evidence="7" type="ORF">MSPICULIGERA_LOCUS9625</name>
</gene>
<evidence type="ECO:0000256" key="4">
    <source>
        <dbReference type="ARBA" id="ARBA00023004"/>
    </source>
</evidence>
<dbReference type="InterPro" id="IPR004294">
    <property type="entry name" value="Carotenoid_Oase"/>
</dbReference>
<dbReference type="GO" id="GO:0006508">
    <property type="term" value="P:proteolysis"/>
    <property type="evidence" value="ECO:0007669"/>
    <property type="project" value="InterPro"/>
</dbReference>
<dbReference type="GO" id="GO:0046872">
    <property type="term" value="F:metal ion binding"/>
    <property type="evidence" value="ECO:0007669"/>
    <property type="project" value="UniProtKB-KW"/>
</dbReference>
<dbReference type="SUPFAM" id="SSF53474">
    <property type="entry name" value="alpha/beta-Hydrolases"/>
    <property type="match status" value="1"/>
</dbReference>
<evidence type="ECO:0000313" key="7">
    <source>
        <dbReference type="EMBL" id="CAJ0571206.1"/>
    </source>
</evidence>
<organism evidence="7 8">
    <name type="scientific">Mesorhabditis spiculigera</name>
    <dbReference type="NCBI Taxonomy" id="96644"/>
    <lineage>
        <taxon>Eukaryota</taxon>
        <taxon>Metazoa</taxon>
        <taxon>Ecdysozoa</taxon>
        <taxon>Nematoda</taxon>
        <taxon>Chromadorea</taxon>
        <taxon>Rhabditida</taxon>
        <taxon>Rhabditina</taxon>
        <taxon>Rhabditomorpha</taxon>
        <taxon>Rhabditoidea</taxon>
        <taxon>Rhabditidae</taxon>
        <taxon>Mesorhabditinae</taxon>
        <taxon>Mesorhabditis</taxon>
    </lineage>
</organism>
<reference evidence="7" key="1">
    <citation type="submission" date="2023-06" db="EMBL/GenBank/DDBJ databases">
        <authorList>
            <person name="Delattre M."/>
        </authorList>
    </citation>
    <scope>NUCLEOTIDE SEQUENCE</scope>
    <source>
        <strain evidence="7">AF72</strain>
    </source>
</reference>
<comment type="similarity">
    <text evidence="2">Belongs to the peptidase S10 family.</text>
</comment>
<feature type="transmembrane region" description="Helical" evidence="6">
    <location>
        <begin position="12"/>
        <end position="34"/>
    </location>
</feature>
<evidence type="ECO:0000256" key="1">
    <source>
        <dbReference type="ARBA" id="ARBA00006787"/>
    </source>
</evidence>
<evidence type="ECO:0000256" key="5">
    <source>
        <dbReference type="PIRSR" id="PIRSR604294-1"/>
    </source>
</evidence>
<dbReference type="InterPro" id="IPR001563">
    <property type="entry name" value="Peptidase_S10"/>
</dbReference>
<keyword evidence="6" id="KW-0812">Transmembrane</keyword>
<dbReference type="GO" id="GO:0004185">
    <property type="term" value="F:serine-type carboxypeptidase activity"/>
    <property type="evidence" value="ECO:0007669"/>
    <property type="project" value="InterPro"/>
</dbReference>
<comment type="similarity">
    <text evidence="1">Belongs to the carotenoid oxygenase family.</text>
</comment>
<keyword evidence="8" id="KW-1185">Reference proteome</keyword>
<protein>
    <submittedName>
        <fullName evidence="7">Uncharacterized protein</fullName>
    </submittedName>
</protein>
<keyword evidence="6" id="KW-0472">Membrane</keyword>
<dbReference type="Gene3D" id="3.40.50.1820">
    <property type="entry name" value="alpha/beta hydrolase"/>
    <property type="match status" value="1"/>
</dbReference>
<dbReference type="GO" id="GO:0016702">
    <property type="term" value="F:oxidoreductase activity, acting on single donors with incorporation of molecular oxygen, incorporation of two atoms of oxygen"/>
    <property type="evidence" value="ECO:0007669"/>
    <property type="project" value="InterPro"/>
</dbReference>
<evidence type="ECO:0000313" key="8">
    <source>
        <dbReference type="Proteomes" id="UP001177023"/>
    </source>
</evidence>
<feature type="binding site" evidence="5">
    <location>
        <position position="613"/>
    </location>
    <ligand>
        <name>Fe cation</name>
        <dbReference type="ChEBI" id="CHEBI:24875"/>
        <note>catalytic</note>
    </ligand>
</feature>
<feature type="non-terminal residue" evidence="7">
    <location>
        <position position="1"/>
    </location>
</feature>
<name>A0AA36CLC2_9BILA</name>
<keyword evidence="4 5" id="KW-0408">Iron</keyword>
<dbReference type="InterPro" id="IPR029058">
    <property type="entry name" value="AB_hydrolase_fold"/>
</dbReference>
<comment type="caution">
    <text evidence="7">The sequence shown here is derived from an EMBL/GenBank/DDBJ whole genome shotgun (WGS) entry which is preliminary data.</text>
</comment>
<accession>A0AA36CLC2</accession>
<keyword evidence="3 5" id="KW-0479">Metal-binding</keyword>
<evidence type="ECO:0000256" key="6">
    <source>
        <dbReference type="SAM" id="Phobius"/>
    </source>
</evidence>
<feature type="binding site" evidence="5">
    <location>
        <position position="828"/>
    </location>
    <ligand>
        <name>Fe cation</name>
        <dbReference type="ChEBI" id="CHEBI:24875"/>
        <note>catalytic</note>
    </ligand>
</feature>
<dbReference type="EMBL" id="CATQJA010002547">
    <property type="protein sequence ID" value="CAJ0571206.1"/>
    <property type="molecule type" value="Genomic_DNA"/>
</dbReference>
<dbReference type="PANTHER" id="PTHR11802">
    <property type="entry name" value="SERINE PROTEASE FAMILY S10 SERINE CARBOXYPEPTIDASE"/>
    <property type="match status" value="1"/>
</dbReference>
<evidence type="ECO:0000256" key="2">
    <source>
        <dbReference type="ARBA" id="ARBA00009431"/>
    </source>
</evidence>
<dbReference type="Pfam" id="PF00450">
    <property type="entry name" value="Peptidase_S10"/>
    <property type="match status" value="1"/>
</dbReference>
<proteinExistence type="inferred from homology"/>
<evidence type="ECO:0000256" key="3">
    <source>
        <dbReference type="ARBA" id="ARBA00022723"/>
    </source>
</evidence>